<dbReference type="Proteomes" id="UP000078561">
    <property type="component" value="Unassembled WGS sequence"/>
</dbReference>
<feature type="region of interest" description="Disordered" evidence="8">
    <location>
        <begin position="1"/>
        <end position="353"/>
    </location>
</feature>
<keyword evidence="11" id="KW-1185">Reference proteome</keyword>
<dbReference type="Gene3D" id="1.20.1160.11">
    <property type="entry name" value="Paired amphipathic helix"/>
    <property type="match status" value="3"/>
</dbReference>
<evidence type="ECO:0000256" key="4">
    <source>
        <dbReference type="ARBA" id="ARBA00023015"/>
    </source>
</evidence>
<dbReference type="GO" id="GO:0010628">
    <property type="term" value="P:positive regulation of gene expression"/>
    <property type="evidence" value="ECO:0007669"/>
    <property type="project" value="UniProtKB-ARBA"/>
</dbReference>
<keyword evidence="5" id="KW-0804">Transcription</keyword>
<evidence type="ECO:0000256" key="5">
    <source>
        <dbReference type="ARBA" id="ARBA00023163"/>
    </source>
</evidence>
<dbReference type="InterPro" id="IPR013194">
    <property type="entry name" value="HDAC_interact_dom"/>
</dbReference>
<dbReference type="PANTHER" id="PTHR12346:SF0">
    <property type="entry name" value="SIN3A, ISOFORM G"/>
    <property type="match status" value="1"/>
</dbReference>
<dbReference type="EMBL" id="LT550365">
    <property type="protein sequence ID" value="SAL95610.1"/>
    <property type="molecule type" value="Genomic_DNA"/>
</dbReference>
<gene>
    <name evidence="10" type="primary">ABSGL_00943.1 scaffold 1010</name>
</gene>
<name>A0A168KWX2_ABSGL</name>
<evidence type="ECO:0000256" key="1">
    <source>
        <dbReference type="ARBA" id="ARBA00004123"/>
    </source>
</evidence>
<evidence type="ECO:0000256" key="7">
    <source>
        <dbReference type="PROSITE-ProRule" id="PRU00810"/>
    </source>
</evidence>
<dbReference type="SMART" id="SM00761">
    <property type="entry name" value="HDAC_interact"/>
    <property type="match status" value="1"/>
</dbReference>
<dbReference type="InterPro" id="IPR036600">
    <property type="entry name" value="PAH_sf"/>
</dbReference>
<feature type="compositionally biased region" description="Low complexity" evidence="8">
    <location>
        <begin position="82"/>
        <end position="92"/>
    </location>
</feature>
<dbReference type="GO" id="GO:0033698">
    <property type="term" value="C:Rpd3L complex"/>
    <property type="evidence" value="ECO:0007669"/>
    <property type="project" value="UniProtKB-ARBA"/>
</dbReference>
<dbReference type="SUPFAM" id="SSF47762">
    <property type="entry name" value="PAH2 domain"/>
    <property type="match status" value="3"/>
</dbReference>
<dbReference type="Pfam" id="PF16879">
    <property type="entry name" value="Sin3a_C"/>
    <property type="match status" value="1"/>
</dbReference>
<keyword evidence="2" id="KW-0678">Repressor</keyword>
<feature type="compositionally biased region" description="Pro residues" evidence="8">
    <location>
        <begin position="296"/>
        <end position="308"/>
    </location>
</feature>
<feature type="region of interest" description="Disordered" evidence="8">
    <location>
        <begin position="1084"/>
        <end position="1234"/>
    </location>
</feature>
<evidence type="ECO:0000256" key="6">
    <source>
        <dbReference type="ARBA" id="ARBA00023242"/>
    </source>
</evidence>
<dbReference type="Pfam" id="PF08295">
    <property type="entry name" value="Sin3_corepress"/>
    <property type="match status" value="1"/>
</dbReference>
<feature type="compositionally biased region" description="Polar residues" evidence="8">
    <location>
        <begin position="228"/>
        <end position="239"/>
    </location>
</feature>
<dbReference type="InParanoid" id="A0A168KWX2"/>
<feature type="compositionally biased region" description="Polar residues" evidence="8">
    <location>
        <begin position="45"/>
        <end position="81"/>
    </location>
</feature>
<feature type="compositionally biased region" description="Low complexity" evidence="8">
    <location>
        <begin position="146"/>
        <end position="156"/>
    </location>
</feature>
<feature type="domain" description="Histone deacetylase interacting" evidence="9">
    <location>
        <begin position="791"/>
        <end position="893"/>
    </location>
</feature>
<dbReference type="GO" id="GO:0000122">
    <property type="term" value="P:negative regulation of transcription by RNA polymerase II"/>
    <property type="evidence" value="ECO:0007669"/>
    <property type="project" value="TreeGrafter"/>
</dbReference>
<evidence type="ECO:0000313" key="11">
    <source>
        <dbReference type="Proteomes" id="UP000078561"/>
    </source>
</evidence>
<evidence type="ECO:0000256" key="3">
    <source>
        <dbReference type="ARBA" id="ARBA00022737"/>
    </source>
</evidence>
<feature type="compositionally biased region" description="Acidic residues" evidence="8">
    <location>
        <begin position="1195"/>
        <end position="1205"/>
    </location>
</feature>
<comment type="subcellular location">
    <subcellularLocation>
        <location evidence="1 7">Nucleus</location>
    </subcellularLocation>
</comment>
<dbReference type="FunFam" id="1.20.1160.11:FF:000001">
    <property type="entry name" value="Paired amphipathic helix protein Sin3"/>
    <property type="match status" value="1"/>
</dbReference>
<dbReference type="Pfam" id="PF02671">
    <property type="entry name" value="PAH"/>
    <property type="match status" value="3"/>
</dbReference>
<dbReference type="FunFam" id="1.20.1160.11:FF:000003">
    <property type="entry name" value="Paired amphipathic helix SIN3-like protein"/>
    <property type="match status" value="1"/>
</dbReference>
<dbReference type="PROSITE" id="PS51477">
    <property type="entry name" value="PAH"/>
    <property type="match status" value="3"/>
</dbReference>
<dbReference type="FunCoup" id="A0A168KWX2">
    <property type="interactions" value="847"/>
</dbReference>
<dbReference type="STRING" id="4829.A0A168KWX2"/>
<feature type="compositionally biased region" description="Polar residues" evidence="8">
    <location>
        <begin position="1224"/>
        <end position="1234"/>
    </location>
</feature>
<organism evidence="10">
    <name type="scientific">Absidia glauca</name>
    <name type="common">Pin mould</name>
    <dbReference type="NCBI Taxonomy" id="4829"/>
    <lineage>
        <taxon>Eukaryota</taxon>
        <taxon>Fungi</taxon>
        <taxon>Fungi incertae sedis</taxon>
        <taxon>Mucoromycota</taxon>
        <taxon>Mucoromycotina</taxon>
        <taxon>Mucoromycetes</taxon>
        <taxon>Mucorales</taxon>
        <taxon>Cunninghamellaceae</taxon>
        <taxon>Absidia</taxon>
    </lineage>
</organism>
<dbReference type="InterPro" id="IPR031693">
    <property type="entry name" value="Sin3_C"/>
</dbReference>
<feature type="compositionally biased region" description="Low complexity" evidence="8">
    <location>
        <begin position="1171"/>
        <end position="1183"/>
    </location>
</feature>
<keyword evidence="4" id="KW-0805">Transcription regulation</keyword>
<feature type="compositionally biased region" description="Low complexity" evidence="8">
    <location>
        <begin position="29"/>
        <end position="38"/>
    </location>
</feature>
<dbReference type="InterPro" id="IPR003822">
    <property type="entry name" value="PAH"/>
</dbReference>
<protein>
    <recommendedName>
        <fullName evidence="9">Histone deacetylase interacting domain-containing protein</fullName>
    </recommendedName>
</protein>
<feature type="compositionally biased region" description="Polar residues" evidence="8">
    <location>
        <begin position="163"/>
        <end position="178"/>
    </location>
</feature>
<sequence length="1567" mass="175430">MADGDSTEGTNSFLATRPSEEENSLSPSQQQQQQQQQQPAVMDSSVISNIKTGTSDSSPLQSTTPSQDGETAETTLPSFALTSTSTDTMTTTKDPSPQPAATTTTDPKPNSADPDSQNPAVEQVKHSPPPHEPLTGMDQDQNNHSATTTPTATDAPPVEPMESDSQVEIPPTSSSSEIQHPPTEPVEAATTYNNNDDQLSPVEPAAPFLPPTDRQQVLHDEPSPQPPLVSSSISPTVTPKQEDIDTVMHDTAQLDKSPPPAIKEEGEHQVEPSALATTDDVAMADRIKQNTHSPTHSPPPDNRSPTPPIDYVMQPSTKSATPDAFKQPPPTTSMEPTAPGTSANTNGAQNGYRPLNVKDALSYLDQVKVQFSEHPEVYNKFLDIMKDFKSQAIDTPGVIERVSSLFRGHPLLISGFNTFLPPGYCIECITDENNHDIIKVTTPTGITTTNAGEPVRLGSETTGTPTHEQLYYGAGGYGYGGGRLGSTSTTNMYAEGHNAPMTIHHLQHSGQHPSASGQQHHLGHPHHQQQSGHHLQHPPMPGQQQLHHPIDDGLGNRRPPVEFNHAINYVNKIKNRFSSDPDIYKQFLEILQTYQKEQRPIQEVYSQVQVLFNGDNDLLAEFKQFLPDTTGGPSSAVYTSTPHGKKGLMMIPGLPYVSQGRKKRANTMMAPGLSKRSKLQNKLDTQTSEVRSGMSLDQEMVRPFVSGEEVEFFERVKKYIGSKATYNAFLKVLNLFSQQIVDQNVLVNRVEGFIGGNKDLFDMFKTLVGYDGKDEIVENIPSDTGKPDLALCRACGPSYRLIPKSWEQSQVCSGKDELCLEVLNDRYVSHPTWASEDSGYVTSKKNQYEEALHRVEEERYDYDLNIEANLNTIALLEPIMKKISAMNPEEKMDFTLAVGLGGPSKTIYQRIIKKIYGNEKGLQVIGLLHSSPAQTVPIVLRRLKQKDDEWKRAQREWNKIWREVEAKNYFKALDYQGITFKANDKRRITTKHLITEIEERRSQQQEEQHQTHEADAMLVPRRQPSQFTFDFKQQSVIKDVMRLVYYFFERTELYSNENQDKMRTFMETLLPLVFGLETVLPDDPIATGMELDETNGGGESTTAMEDDEDSAMADGDDEAGDEADDEEEEECPSGQYVDSDDDKPASQPTRGKKTNARRTLLKDILTENIRQTTADATTTTQSESETDAGSKHEQQEEDMDVDIPEANDAVPPTDNAAPEIMSEPKSTPEQPKTTTINERHVYNLFGDSEFYCFFRLYQIIYDRLCQMKALDEAYKKNPVETKRELKAPLKLRSKSKNFADYQANFTNGYYQALLTLIEKFFEGDVDQQSFEEISRYIFGNKAYVMFTIDKVVLALIRHTHVIVTHEKTSALLDLFKQDHGLEHVDAQTLGNYRLCVEDLEGKDEVLFNIAYDTSRKTLSIQILGDEEDHERSAAAAGDNYEEYVSHYIDWANATKGINPADLTPRFLKRNLASCPVKEEEAQEKSLFVKSNIQYKICRDTYHMFYIIGTEDILMRPTQPSIPIPPPSSSPNIKWKSWLESDQGWSKGITDKDQAEKEARHLLFSPSL</sequence>
<dbReference type="FunFam" id="1.20.1160.11:FF:000002">
    <property type="entry name" value="Paired amphipathic helix protein SIN3"/>
    <property type="match status" value="1"/>
</dbReference>
<dbReference type="GO" id="GO:0003714">
    <property type="term" value="F:transcription corepressor activity"/>
    <property type="evidence" value="ECO:0007669"/>
    <property type="project" value="InterPro"/>
</dbReference>
<proteinExistence type="predicted"/>
<keyword evidence="3" id="KW-0677">Repeat</keyword>
<dbReference type="PANTHER" id="PTHR12346">
    <property type="entry name" value="SIN3B-RELATED"/>
    <property type="match status" value="1"/>
</dbReference>
<accession>A0A168KWX2</accession>
<feature type="compositionally biased region" description="Polar residues" evidence="8">
    <location>
        <begin position="93"/>
        <end position="120"/>
    </location>
</feature>
<evidence type="ECO:0000256" key="2">
    <source>
        <dbReference type="ARBA" id="ARBA00022491"/>
    </source>
</evidence>
<feature type="compositionally biased region" description="Acidic residues" evidence="8">
    <location>
        <begin position="1104"/>
        <end position="1131"/>
    </location>
</feature>
<feature type="region of interest" description="Disordered" evidence="8">
    <location>
        <begin position="506"/>
        <end position="559"/>
    </location>
</feature>
<evidence type="ECO:0000313" key="10">
    <source>
        <dbReference type="EMBL" id="SAL95610.1"/>
    </source>
</evidence>
<dbReference type="OMA" id="MCEEVIK"/>
<feature type="compositionally biased region" description="Polar residues" evidence="8">
    <location>
        <begin position="332"/>
        <end position="349"/>
    </location>
</feature>
<dbReference type="InterPro" id="IPR039774">
    <property type="entry name" value="Sin3-like"/>
</dbReference>
<reference evidence="10" key="1">
    <citation type="submission" date="2016-04" db="EMBL/GenBank/DDBJ databases">
        <authorList>
            <person name="Evans L.H."/>
            <person name="Alamgir A."/>
            <person name="Owens N."/>
            <person name="Weber N.D."/>
            <person name="Virtaneva K."/>
            <person name="Barbian K."/>
            <person name="Babar A."/>
            <person name="Rosenke K."/>
        </authorList>
    </citation>
    <scope>NUCLEOTIDE SEQUENCE [LARGE SCALE GENOMIC DNA]</scope>
    <source>
        <strain evidence="10">CBS 101.48</strain>
    </source>
</reference>
<keyword evidence="6 7" id="KW-0539">Nucleus</keyword>
<dbReference type="OrthoDB" id="10265969at2759"/>
<evidence type="ECO:0000259" key="9">
    <source>
        <dbReference type="SMART" id="SM00761"/>
    </source>
</evidence>
<evidence type="ECO:0000256" key="8">
    <source>
        <dbReference type="SAM" id="MobiDB-lite"/>
    </source>
</evidence>